<dbReference type="Gene3D" id="2.40.50.90">
    <property type="match status" value="1"/>
</dbReference>
<dbReference type="GO" id="GO:0016787">
    <property type="term" value="F:hydrolase activity"/>
    <property type="evidence" value="ECO:0007669"/>
    <property type="project" value="UniProtKB-KW"/>
</dbReference>
<keyword evidence="2" id="KW-0255">Endonuclease</keyword>
<dbReference type="OrthoDB" id="9805504at2"/>
<evidence type="ECO:0000313" key="7">
    <source>
        <dbReference type="Proteomes" id="UP000236000"/>
    </source>
</evidence>
<feature type="compositionally biased region" description="Basic and acidic residues" evidence="4">
    <location>
        <begin position="156"/>
        <end position="168"/>
    </location>
</feature>
<dbReference type="Proteomes" id="UP000236000">
    <property type="component" value="Unassembled WGS sequence"/>
</dbReference>
<feature type="region of interest" description="Disordered" evidence="4">
    <location>
        <begin position="143"/>
        <end position="168"/>
    </location>
</feature>
<dbReference type="Pfam" id="PF00565">
    <property type="entry name" value="SNase"/>
    <property type="match status" value="1"/>
</dbReference>
<feature type="domain" description="TNase-like" evidence="5">
    <location>
        <begin position="23"/>
        <end position="146"/>
    </location>
</feature>
<evidence type="ECO:0000256" key="1">
    <source>
        <dbReference type="ARBA" id="ARBA00022722"/>
    </source>
</evidence>
<proteinExistence type="predicted"/>
<dbReference type="InterPro" id="IPR016071">
    <property type="entry name" value="Staphylococal_nuclease_OB-fold"/>
</dbReference>
<name>A0A2N8HCQ5_9BACT</name>
<dbReference type="InterPro" id="IPR035437">
    <property type="entry name" value="SNase_OB-fold_sf"/>
</dbReference>
<dbReference type="AlphaFoldDB" id="A0A2N8HCQ5"/>
<protein>
    <recommendedName>
        <fullName evidence="5">TNase-like domain-containing protein</fullName>
    </recommendedName>
</protein>
<dbReference type="PANTHER" id="PTHR12302">
    <property type="entry name" value="EBNA2 BINDING PROTEIN P100"/>
    <property type="match status" value="1"/>
</dbReference>
<dbReference type="GO" id="GO:0005737">
    <property type="term" value="C:cytoplasm"/>
    <property type="evidence" value="ECO:0007669"/>
    <property type="project" value="TreeGrafter"/>
</dbReference>
<dbReference type="PROSITE" id="PS50830">
    <property type="entry name" value="TNASE_3"/>
    <property type="match status" value="1"/>
</dbReference>
<keyword evidence="1" id="KW-0540">Nuclease</keyword>
<dbReference type="EMBL" id="PJKA01000012">
    <property type="protein sequence ID" value="PNC17675.1"/>
    <property type="molecule type" value="Genomic_DNA"/>
</dbReference>
<evidence type="ECO:0000313" key="6">
    <source>
        <dbReference type="EMBL" id="PNC17675.1"/>
    </source>
</evidence>
<dbReference type="GO" id="GO:0004519">
    <property type="term" value="F:endonuclease activity"/>
    <property type="evidence" value="ECO:0007669"/>
    <property type="project" value="UniProtKB-KW"/>
</dbReference>
<evidence type="ECO:0000259" key="5">
    <source>
        <dbReference type="PROSITE" id="PS50830"/>
    </source>
</evidence>
<organism evidence="6 7">
    <name type="scientific">Akkermansia muciniphila</name>
    <dbReference type="NCBI Taxonomy" id="239935"/>
    <lineage>
        <taxon>Bacteria</taxon>
        <taxon>Pseudomonadati</taxon>
        <taxon>Verrucomicrobiota</taxon>
        <taxon>Verrucomicrobiia</taxon>
        <taxon>Verrucomicrobiales</taxon>
        <taxon>Akkermansiaceae</taxon>
        <taxon>Akkermansia</taxon>
    </lineage>
</organism>
<gene>
    <name evidence="6" type="ORF">CXU22_07950</name>
</gene>
<reference evidence="6 7" key="1">
    <citation type="journal article" date="2017" name="BMC Genomics">
        <title>Genome sequencing of 39 Akkermansia muciniphila isolates reveals its population structure, genomic and functional diverisity, and global distribution in mammalian gut microbiotas.</title>
        <authorList>
            <person name="Guo X."/>
            <person name="Li S."/>
            <person name="Zhang J."/>
            <person name="Wu F."/>
            <person name="Li X."/>
            <person name="Wu D."/>
            <person name="Zhang M."/>
            <person name="Ou Z."/>
            <person name="Jie Z."/>
            <person name="Yan Q."/>
            <person name="Li P."/>
            <person name="Yi J."/>
            <person name="Peng Y."/>
        </authorList>
    </citation>
    <scope>NUCLEOTIDE SEQUENCE [LARGE SCALE GENOMIC DNA]</scope>
    <source>
        <strain evidence="6 7">GP24</strain>
    </source>
</reference>
<evidence type="ECO:0000256" key="3">
    <source>
        <dbReference type="ARBA" id="ARBA00022801"/>
    </source>
</evidence>
<sequence>MLTCFFMRLLLLFLLGMGAVYAGTLRGVVINVVDGDTVILLEKAPEGKRTHRVQLKGIDAPEYGQAGCKEAKAYLEKLVWGETVTVKYTGDDQYGRILGLVLCGVSRVNDEMVKEGWAWRYKKSTSRELAAYESEARAGKKGLWAEPNPISPWEWRGGKRPGEKGGGF</sequence>
<evidence type="ECO:0000256" key="4">
    <source>
        <dbReference type="SAM" id="MobiDB-lite"/>
    </source>
</evidence>
<dbReference type="PANTHER" id="PTHR12302:SF3">
    <property type="entry name" value="SERINE_THREONINE-PROTEIN KINASE 31"/>
    <property type="match status" value="1"/>
</dbReference>
<accession>A0A2N8HCQ5</accession>
<keyword evidence="3" id="KW-0378">Hydrolase</keyword>
<evidence type="ECO:0000256" key="2">
    <source>
        <dbReference type="ARBA" id="ARBA00022759"/>
    </source>
</evidence>
<dbReference type="SMART" id="SM00318">
    <property type="entry name" value="SNc"/>
    <property type="match status" value="1"/>
</dbReference>
<dbReference type="SUPFAM" id="SSF50199">
    <property type="entry name" value="Staphylococcal nuclease"/>
    <property type="match status" value="1"/>
</dbReference>
<comment type="caution">
    <text evidence="6">The sequence shown here is derived from an EMBL/GenBank/DDBJ whole genome shotgun (WGS) entry which is preliminary data.</text>
</comment>